<evidence type="ECO:0000313" key="2">
    <source>
        <dbReference type="Proteomes" id="UP000224056"/>
    </source>
</evidence>
<name>A0AAD0AF71_9BIFI</name>
<dbReference type="EMBL" id="CP017696">
    <property type="protein sequence ID" value="ATO41986.1"/>
    <property type="molecule type" value="Genomic_DNA"/>
</dbReference>
<reference evidence="1 2" key="1">
    <citation type="submission" date="2016-10" db="EMBL/GenBank/DDBJ databases">
        <title>The whole genome sequencing and assembly of B. asteroides DSM 20089 strain.</title>
        <authorList>
            <person name="Lee Y.-J."/>
            <person name="Park M.-K."/>
            <person name="Yi H."/>
            <person name="Bahn Y.-S."/>
            <person name="Kim J.F."/>
            <person name="Lee D.-W."/>
        </authorList>
    </citation>
    <scope>NUCLEOTIDE SEQUENCE [LARGE SCALE GENOMIC DNA]</scope>
    <source>
        <strain evidence="1 2">DSM 20089</strain>
    </source>
</reference>
<dbReference type="Proteomes" id="UP000224056">
    <property type="component" value="Chromosome"/>
</dbReference>
<dbReference type="AlphaFoldDB" id="A0AAD0AF71"/>
<gene>
    <name evidence="1" type="ORF">BA20089_07565</name>
</gene>
<proteinExistence type="predicted"/>
<organism evidence="1 2">
    <name type="scientific">Bifidobacterium asteroides DSM 20089</name>
    <dbReference type="NCBI Taxonomy" id="1437594"/>
    <lineage>
        <taxon>Bacteria</taxon>
        <taxon>Bacillati</taxon>
        <taxon>Actinomycetota</taxon>
        <taxon>Actinomycetes</taxon>
        <taxon>Bifidobacteriales</taxon>
        <taxon>Bifidobacteriaceae</taxon>
        <taxon>Bifidobacterium</taxon>
    </lineage>
</organism>
<protein>
    <submittedName>
        <fullName evidence="1">Uncharacterized protein</fullName>
    </submittedName>
</protein>
<evidence type="ECO:0000313" key="1">
    <source>
        <dbReference type="EMBL" id="ATO41986.1"/>
    </source>
</evidence>
<sequence length="150" mass="15607">MILHLDALATLGRASINAIQVGPPSTGGYLMTLLPYDLDVTRAVHAGRNRMRIEIWGVKSLPADALAPAEGPGRLLFPFGTENIVGRLELNATLTNTSERPCVGCSGGRVGCGESDANGGRGSLRSVYAPGSLDAAADQDDQDDAVWASS</sequence>
<accession>A0AAD0AF71</accession>